<proteinExistence type="predicted"/>
<feature type="chain" id="PRO_5002486939" evidence="1">
    <location>
        <begin position="18"/>
        <end position="196"/>
    </location>
</feature>
<dbReference type="OrthoDB" id="7949447at2"/>
<name>A0A0F5FL55_9HYPH</name>
<dbReference type="EMBL" id="JZEY01000054">
    <property type="protein sequence ID" value="KKB09614.1"/>
    <property type="molecule type" value="Genomic_DNA"/>
</dbReference>
<evidence type="ECO:0000313" key="3">
    <source>
        <dbReference type="Proteomes" id="UP000033649"/>
    </source>
</evidence>
<reference evidence="2 3" key="1">
    <citation type="submission" date="2015-03" db="EMBL/GenBank/DDBJ databases">
        <authorList>
            <person name="Hassan Y."/>
            <person name="Lepp D."/>
            <person name="Li X.-Z."/>
            <person name="Zhou T."/>
        </authorList>
    </citation>
    <scope>NUCLEOTIDE SEQUENCE [LARGE SCALE GENOMIC DNA]</scope>
    <source>
        <strain evidence="2 3">IPL18</strain>
    </source>
</reference>
<dbReference type="RefSeq" id="WP_046104308.1">
    <property type="nucleotide sequence ID" value="NZ_JZEY01000054.1"/>
</dbReference>
<dbReference type="AlphaFoldDB" id="A0A0F5FL55"/>
<gene>
    <name evidence="2" type="ORF">VE26_06965</name>
</gene>
<dbReference type="PATRIC" id="fig|429727.3.peg.1443"/>
<accession>A0A0F5FL55</accession>
<organism evidence="2 3">
    <name type="scientific">Devosia chinhatensis</name>
    <dbReference type="NCBI Taxonomy" id="429727"/>
    <lineage>
        <taxon>Bacteria</taxon>
        <taxon>Pseudomonadati</taxon>
        <taxon>Pseudomonadota</taxon>
        <taxon>Alphaproteobacteria</taxon>
        <taxon>Hyphomicrobiales</taxon>
        <taxon>Devosiaceae</taxon>
        <taxon>Devosia</taxon>
    </lineage>
</organism>
<comment type="caution">
    <text evidence="2">The sequence shown here is derived from an EMBL/GenBank/DDBJ whole genome shotgun (WGS) entry which is preliminary data.</text>
</comment>
<keyword evidence="3" id="KW-1185">Reference proteome</keyword>
<evidence type="ECO:0000256" key="1">
    <source>
        <dbReference type="SAM" id="SignalP"/>
    </source>
</evidence>
<dbReference type="Proteomes" id="UP000033649">
    <property type="component" value="Unassembled WGS sequence"/>
</dbReference>
<keyword evidence="1" id="KW-0732">Signal</keyword>
<protein>
    <submittedName>
        <fullName evidence="2">Uncharacterized protein</fullName>
    </submittedName>
</protein>
<evidence type="ECO:0000313" key="2">
    <source>
        <dbReference type="EMBL" id="KKB09614.1"/>
    </source>
</evidence>
<feature type="signal peptide" evidence="1">
    <location>
        <begin position="1"/>
        <end position="17"/>
    </location>
</feature>
<sequence>MRFAFVLVLVSAPPAIAYEDLALQIDRIAPLVNASKFEALGGPEAASAIVENIGGRWFTLVSTVRNWERDPQSNRERLEDAIKRTCADDWENIVTYTITGPDTFRVEQRSPLGEDLGLFEMEPVSADSRVFTTVVSDAYILEISGIENVPEVVRDAAIAEVRAEIEAGLTIWRPSDDLTVNVRADGEAEVWGRCPS</sequence>